<dbReference type="PANTHER" id="PTHR10000:SF8">
    <property type="entry name" value="HAD SUPERFAMILY HYDROLASE-LIKE, TYPE 3"/>
    <property type="match status" value="1"/>
</dbReference>
<organism evidence="1 2">
    <name type="scientific">Ilyobacter polytropus (strain ATCC 51220 / DSM 2926 / LMG 16218 / CuHBu1)</name>
    <dbReference type="NCBI Taxonomy" id="572544"/>
    <lineage>
        <taxon>Bacteria</taxon>
        <taxon>Fusobacteriati</taxon>
        <taxon>Fusobacteriota</taxon>
        <taxon>Fusobacteriia</taxon>
        <taxon>Fusobacteriales</taxon>
        <taxon>Fusobacteriaceae</taxon>
        <taxon>Ilyobacter</taxon>
    </lineage>
</organism>
<reference evidence="1 2" key="1">
    <citation type="journal article" date="2010" name="Stand. Genomic Sci.">
        <title>Complete genome sequence of Ilyobacter polytropus type strain (CuHbu1).</title>
        <authorList>
            <person name="Sikorski J."/>
            <person name="Chertkov O."/>
            <person name="Lapidus A."/>
            <person name="Nolan M."/>
            <person name="Lucas S."/>
            <person name="Del Rio T.G."/>
            <person name="Tice H."/>
            <person name="Cheng J.F."/>
            <person name="Tapia R."/>
            <person name="Han C."/>
            <person name="Goodwin L."/>
            <person name="Pitluck S."/>
            <person name="Liolios K."/>
            <person name="Ivanova N."/>
            <person name="Mavromatis K."/>
            <person name="Mikhailova N."/>
            <person name="Pati A."/>
            <person name="Chen A."/>
            <person name="Palaniappan K."/>
            <person name="Land M."/>
            <person name="Hauser L."/>
            <person name="Chang Y.J."/>
            <person name="Jeffries C.D."/>
            <person name="Brambilla E."/>
            <person name="Yasawong M."/>
            <person name="Rohde M."/>
            <person name="Pukall R."/>
            <person name="Spring S."/>
            <person name="Goker M."/>
            <person name="Woyke T."/>
            <person name="Bristow J."/>
            <person name="Eisen J.A."/>
            <person name="Markowitz V."/>
            <person name="Hugenholtz P."/>
            <person name="Kyrpides N.C."/>
            <person name="Klenk H.P."/>
        </authorList>
    </citation>
    <scope>NUCLEOTIDE SEQUENCE [LARGE SCALE GENOMIC DNA]</scope>
    <source>
        <strain evidence="2">ATCC 51220 / DSM 2926 / LMG 16218 / CuHBu1</strain>
    </source>
</reference>
<dbReference type="PROSITE" id="PS01229">
    <property type="entry name" value="COF_2"/>
    <property type="match status" value="1"/>
</dbReference>
<dbReference type="STRING" id="572544.Ilyop_1475"/>
<proteinExistence type="predicted"/>
<dbReference type="Proteomes" id="UP000006875">
    <property type="component" value="Chromosome"/>
</dbReference>
<sequence>MKYKAVVLDMDGTLLNSKLEIDEKTAEELKKFRCIGGKVYIATGRTYLSLKPYYDILGLDTPVIAYNGAKVVSCLGDSILEYPMEDDLVKYFIDVSRRTGIHLNLYQNEKWLVESPFNKESEVYEEISGLSPEEADFENLEEYFSTKVLFIAEKEKLDQLRNEILVDLDGLVHVTASKPFFLEIMKKGVNKGETLKKLMKSEGISLEEVIAFGDGLNDLEMIKTVGLGVAMGNSYEELKAVADIVTKDNDSNGIGEVMSELLAKVEL</sequence>
<dbReference type="KEGG" id="ipo:Ilyop_1475"/>
<dbReference type="AlphaFoldDB" id="E3H824"/>
<dbReference type="eggNOG" id="COG0561">
    <property type="taxonomic scope" value="Bacteria"/>
</dbReference>
<dbReference type="GO" id="GO:0000287">
    <property type="term" value="F:magnesium ion binding"/>
    <property type="evidence" value="ECO:0007669"/>
    <property type="project" value="TreeGrafter"/>
</dbReference>
<name>E3H824_ILYPC</name>
<dbReference type="SFLD" id="SFLDG01140">
    <property type="entry name" value="C2.B:_Phosphomannomutase_and_P"/>
    <property type="match status" value="1"/>
</dbReference>
<dbReference type="PROSITE" id="PS01228">
    <property type="entry name" value="COF_1"/>
    <property type="match status" value="1"/>
</dbReference>
<dbReference type="Gene3D" id="3.40.50.1000">
    <property type="entry name" value="HAD superfamily/HAD-like"/>
    <property type="match status" value="1"/>
</dbReference>
<accession>E3H824</accession>
<keyword evidence="2" id="KW-1185">Reference proteome</keyword>
<dbReference type="SUPFAM" id="SSF56784">
    <property type="entry name" value="HAD-like"/>
    <property type="match status" value="1"/>
</dbReference>
<dbReference type="InterPro" id="IPR000150">
    <property type="entry name" value="Cof"/>
</dbReference>
<keyword evidence="1" id="KW-0378">Hydrolase</keyword>
<dbReference type="GO" id="GO:0016791">
    <property type="term" value="F:phosphatase activity"/>
    <property type="evidence" value="ECO:0007669"/>
    <property type="project" value="TreeGrafter"/>
</dbReference>
<dbReference type="HOGENOM" id="CLU_044146_0_2_0"/>
<gene>
    <name evidence="1" type="ordered locus">Ilyop_1475</name>
</gene>
<dbReference type="RefSeq" id="WP_013387922.1">
    <property type="nucleotide sequence ID" value="NC_014632.1"/>
</dbReference>
<dbReference type="OrthoDB" id="9781413at2"/>
<dbReference type="InterPro" id="IPR006379">
    <property type="entry name" value="HAD-SF_hydro_IIB"/>
</dbReference>
<dbReference type="SFLD" id="SFLDS00003">
    <property type="entry name" value="Haloacid_Dehalogenase"/>
    <property type="match status" value="1"/>
</dbReference>
<evidence type="ECO:0000313" key="2">
    <source>
        <dbReference type="Proteomes" id="UP000006875"/>
    </source>
</evidence>
<dbReference type="EMBL" id="CP002281">
    <property type="protein sequence ID" value="ADO83255.1"/>
    <property type="molecule type" value="Genomic_DNA"/>
</dbReference>
<dbReference type="NCBIfam" id="TIGR01484">
    <property type="entry name" value="HAD-SF-IIB"/>
    <property type="match status" value="1"/>
</dbReference>
<dbReference type="Pfam" id="PF08282">
    <property type="entry name" value="Hydrolase_3"/>
    <property type="match status" value="1"/>
</dbReference>
<protein>
    <submittedName>
        <fullName evidence="1">Cof-like hydrolase</fullName>
    </submittedName>
</protein>
<dbReference type="InterPro" id="IPR036412">
    <property type="entry name" value="HAD-like_sf"/>
</dbReference>
<evidence type="ECO:0000313" key="1">
    <source>
        <dbReference type="EMBL" id="ADO83255.1"/>
    </source>
</evidence>
<dbReference type="GO" id="GO:0005829">
    <property type="term" value="C:cytosol"/>
    <property type="evidence" value="ECO:0007669"/>
    <property type="project" value="TreeGrafter"/>
</dbReference>
<dbReference type="NCBIfam" id="TIGR00099">
    <property type="entry name" value="Cof-subfamily"/>
    <property type="match status" value="1"/>
</dbReference>
<dbReference type="InterPro" id="IPR023214">
    <property type="entry name" value="HAD_sf"/>
</dbReference>
<dbReference type="SFLD" id="SFLDG01144">
    <property type="entry name" value="C2.B.4:_PGP_Like"/>
    <property type="match status" value="1"/>
</dbReference>
<dbReference type="Gene3D" id="3.30.1240.10">
    <property type="match status" value="1"/>
</dbReference>
<dbReference type="CDD" id="cd07516">
    <property type="entry name" value="HAD_Pase"/>
    <property type="match status" value="1"/>
</dbReference>
<dbReference type="PANTHER" id="PTHR10000">
    <property type="entry name" value="PHOSPHOSERINE PHOSPHATASE"/>
    <property type="match status" value="1"/>
</dbReference>